<dbReference type="Proteomes" id="UP000624709">
    <property type="component" value="Unassembled WGS sequence"/>
</dbReference>
<dbReference type="RefSeq" id="WP_203826788.1">
    <property type="nucleotide sequence ID" value="NZ_BAAATY010000012.1"/>
</dbReference>
<evidence type="ECO:0000313" key="2">
    <source>
        <dbReference type="Proteomes" id="UP000624709"/>
    </source>
</evidence>
<proteinExistence type="predicted"/>
<dbReference type="EMBL" id="BOMS01000063">
    <property type="protein sequence ID" value="GIE68459.1"/>
    <property type="molecule type" value="Genomic_DNA"/>
</dbReference>
<organism evidence="1 2">
    <name type="scientific">Actinoplanes palleronii</name>
    <dbReference type="NCBI Taxonomy" id="113570"/>
    <lineage>
        <taxon>Bacteria</taxon>
        <taxon>Bacillati</taxon>
        <taxon>Actinomycetota</taxon>
        <taxon>Actinomycetes</taxon>
        <taxon>Micromonosporales</taxon>
        <taxon>Micromonosporaceae</taxon>
        <taxon>Actinoplanes</taxon>
    </lineage>
</organism>
<name>A0ABQ4BCT6_9ACTN</name>
<comment type="caution">
    <text evidence="1">The sequence shown here is derived from an EMBL/GenBank/DDBJ whole genome shotgun (WGS) entry which is preliminary data.</text>
</comment>
<reference evidence="1 2" key="1">
    <citation type="submission" date="2021-01" db="EMBL/GenBank/DDBJ databases">
        <title>Whole genome shotgun sequence of Actinoplanes palleronii NBRC 14916.</title>
        <authorList>
            <person name="Komaki H."/>
            <person name="Tamura T."/>
        </authorList>
    </citation>
    <scope>NUCLEOTIDE SEQUENCE [LARGE SCALE GENOMIC DNA]</scope>
    <source>
        <strain evidence="1 2">NBRC 14916</strain>
    </source>
</reference>
<evidence type="ECO:0000313" key="1">
    <source>
        <dbReference type="EMBL" id="GIE68459.1"/>
    </source>
</evidence>
<gene>
    <name evidence="1" type="ORF">Apa02nite_045670</name>
</gene>
<accession>A0ABQ4BCT6</accession>
<protein>
    <submittedName>
        <fullName evidence="1">Uncharacterized protein</fullName>
    </submittedName>
</protein>
<sequence length="56" mass="5971">MVRAAPHGSARRYAGLRALVALGRATLDDLLPDLTAVSTVGGLERRRTAASLLRTR</sequence>
<keyword evidence="2" id="KW-1185">Reference proteome</keyword>